<accession>A0AAV0DRB5</accession>
<evidence type="ECO:0000256" key="1">
    <source>
        <dbReference type="SAM" id="MobiDB-lite"/>
    </source>
</evidence>
<name>A0AAV0DRB5_9ASTE</name>
<comment type="caution">
    <text evidence="2">The sequence shown here is derived from an EMBL/GenBank/DDBJ whole genome shotgun (WGS) entry which is preliminary data.</text>
</comment>
<evidence type="ECO:0000313" key="2">
    <source>
        <dbReference type="EMBL" id="CAH9107529.1"/>
    </source>
</evidence>
<organism evidence="2 3">
    <name type="scientific">Cuscuta epithymum</name>
    <dbReference type="NCBI Taxonomy" id="186058"/>
    <lineage>
        <taxon>Eukaryota</taxon>
        <taxon>Viridiplantae</taxon>
        <taxon>Streptophyta</taxon>
        <taxon>Embryophyta</taxon>
        <taxon>Tracheophyta</taxon>
        <taxon>Spermatophyta</taxon>
        <taxon>Magnoliopsida</taxon>
        <taxon>eudicotyledons</taxon>
        <taxon>Gunneridae</taxon>
        <taxon>Pentapetalae</taxon>
        <taxon>asterids</taxon>
        <taxon>lamiids</taxon>
        <taxon>Solanales</taxon>
        <taxon>Convolvulaceae</taxon>
        <taxon>Cuscuteae</taxon>
        <taxon>Cuscuta</taxon>
        <taxon>Cuscuta subgen. Cuscuta</taxon>
    </lineage>
</organism>
<protein>
    <submittedName>
        <fullName evidence="2">Uncharacterized protein</fullName>
    </submittedName>
</protein>
<feature type="compositionally biased region" description="Low complexity" evidence="1">
    <location>
        <begin position="231"/>
        <end position="243"/>
    </location>
</feature>
<feature type="region of interest" description="Disordered" evidence="1">
    <location>
        <begin position="110"/>
        <end position="159"/>
    </location>
</feature>
<proteinExistence type="predicted"/>
<feature type="region of interest" description="Disordered" evidence="1">
    <location>
        <begin position="228"/>
        <end position="252"/>
    </location>
</feature>
<gene>
    <name evidence="2" type="ORF">CEPIT_LOCUS18025</name>
</gene>
<feature type="region of interest" description="Disordered" evidence="1">
    <location>
        <begin position="1"/>
        <end position="28"/>
    </location>
</feature>
<feature type="compositionally biased region" description="Basic and acidic residues" evidence="1">
    <location>
        <begin position="110"/>
        <end position="119"/>
    </location>
</feature>
<reference evidence="2" key="1">
    <citation type="submission" date="2022-07" db="EMBL/GenBank/DDBJ databases">
        <authorList>
            <person name="Macas J."/>
            <person name="Novak P."/>
            <person name="Neumann P."/>
        </authorList>
    </citation>
    <scope>NUCLEOTIDE SEQUENCE</scope>
</reference>
<dbReference type="AlphaFoldDB" id="A0AAV0DRB5"/>
<keyword evidence="3" id="KW-1185">Reference proteome</keyword>
<feature type="compositionally biased region" description="Basic and acidic residues" evidence="1">
    <location>
        <begin position="1"/>
        <end position="10"/>
    </location>
</feature>
<dbReference type="EMBL" id="CAMAPF010000145">
    <property type="protein sequence ID" value="CAH9107529.1"/>
    <property type="molecule type" value="Genomic_DNA"/>
</dbReference>
<feature type="compositionally biased region" description="Basic and acidic residues" evidence="1">
    <location>
        <begin position="19"/>
        <end position="28"/>
    </location>
</feature>
<evidence type="ECO:0000313" key="3">
    <source>
        <dbReference type="Proteomes" id="UP001152523"/>
    </source>
</evidence>
<feature type="compositionally biased region" description="Basic and acidic residues" evidence="1">
    <location>
        <begin position="129"/>
        <end position="159"/>
    </location>
</feature>
<sequence length="252" mass="28271">MSEKALETQWHRGRKPQSKHRETLAGPEKKKVSILKVIKHCWTKHGDESEVDLPPRLTEIETKYNTNVEKKRAELGLTQEDEIDSDVEDDAITEAAGVCKGRVPCMGAERQRILYDRSGSEASSSRSRRREDPRIAQMQREVEEQQRALEQQQKEEETSARLEAMERILNVGYQPPPQPHPRPYILHPEQTSQVPYMGNMGYHSNSGYGSMPTMGPTFGSLSYDFLNQFQSSGGRSRGASRGPSRGGSGGGS</sequence>
<dbReference type="Proteomes" id="UP001152523">
    <property type="component" value="Unassembled WGS sequence"/>
</dbReference>